<organism evidence="1 2">
    <name type="scientific">Thermoflexibacter ruber</name>
    <dbReference type="NCBI Taxonomy" id="1003"/>
    <lineage>
        <taxon>Bacteria</taxon>
        <taxon>Pseudomonadati</taxon>
        <taxon>Bacteroidota</taxon>
        <taxon>Cytophagia</taxon>
        <taxon>Cytophagales</taxon>
        <taxon>Thermoflexibacteraceae</taxon>
        <taxon>Thermoflexibacter</taxon>
    </lineage>
</organism>
<protein>
    <submittedName>
        <fullName evidence="1">Uncharacterized protein</fullName>
    </submittedName>
</protein>
<dbReference type="OrthoDB" id="886340at2"/>
<accession>A0A1I2CAG1</accession>
<evidence type="ECO:0000313" key="1">
    <source>
        <dbReference type="EMBL" id="SFE65306.1"/>
    </source>
</evidence>
<name>A0A1I2CAG1_9BACT</name>
<evidence type="ECO:0000313" key="2">
    <source>
        <dbReference type="Proteomes" id="UP000199513"/>
    </source>
</evidence>
<dbReference type="Proteomes" id="UP000199513">
    <property type="component" value="Unassembled WGS sequence"/>
</dbReference>
<keyword evidence="2" id="KW-1185">Reference proteome</keyword>
<dbReference type="EMBL" id="FONY01000004">
    <property type="protein sequence ID" value="SFE65306.1"/>
    <property type="molecule type" value="Genomic_DNA"/>
</dbReference>
<proteinExistence type="predicted"/>
<reference evidence="1 2" key="1">
    <citation type="submission" date="2016-10" db="EMBL/GenBank/DDBJ databases">
        <authorList>
            <person name="de Groot N.N."/>
        </authorList>
    </citation>
    <scope>NUCLEOTIDE SEQUENCE [LARGE SCALE GENOMIC DNA]</scope>
    <source>
        <strain>GEY</strain>
        <strain evidence="2">DSM 9560</strain>
    </source>
</reference>
<dbReference type="RefSeq" id="WP_091540228.1">
    <property type="nucleotide sequence ID" value="NZ_FONY01000004.1"/>
</dbReference>
<dbReference type="AlphaFoldDB" id="A0A1I2CAG1"/>
<sequence>MSNKEFSQLSKSHKAILLCKSGTYLCKRCSKGRKVNLYLLNNSFVEVFYDRLECVRDIRLMPSKDFFNKYGNIKKTLIA</sequence>
<gene>
    <name evidence="1" type="ORF">SAMN04488541_1004175</name>
</gene>
<dbReference type="STRING" id="1003.SAMN04488541_1004175"/>